<evidence type="ECO:0000313" key="4">
    <source>
        <dbReference type="EMBL" id="KKS11386.1"/>
    </source>
</evidence>
<accession>A0A0G0YP41</accession>
<dbReference type="PANTHER" id="PTHR44591:SF3">
    <property type="entry name" value="RESPONSE REGULATORY DOMAIN-CONTAINING PROTEIN"/>
    <property type="match status" value="1"/>
</dbReference>
<keyword evidence="1 2" id="KW-0597">Phosphoprotein</keyword>
<dbReference type="EMBL" id="LCBN01000074">
    <property type="protein sequence ID" value="KKS11386.1"/>
    <property type="molecule type" value="Genomic_DNA"/>
</dbReference>
<evidence type="ECO:0000259" key="3">
    <source>
        <dbReference type="PROSITE" id="PS50110"/>
    </source>
</evidence>
<dbReference type="PROSITE" id="PS50110">
    <property type="entry name" value="RESPONSE_REGULATORY"/>
    <property type="match status" value="1"/>
</dbReference>
<dbReference type="SMART" id="SM00448">
    <property type="entry name" value="REC"/>
    <property type="match status" value="1"/>
</dbReference>
<comment type="caution">
    <text evidence="4">The sequence shown here is derived from an EMBL/GenBank/DDBJ whole genome shotgun (WGS) entry which is preliminary data.</text>
</comment>
<reference evidence="4 5" key="1">
    <citation type="journal article" date="2015" name="Nature">
        <title>rRNA introns, odd ribosomes, and small enigmatic genomes across a large radiation of phyla.</title>
        <authorList>
            <person name="Brown C.T."/>
            <person name="Hug L.A."/>
            <person name="Thomas B.C."/>
            <person name="Sharon I."/>
            <person name="Castelle C.J."/>
            <person name="Singh A."/>
            <person name="Wilkins M.J."/>
            <person name="Williams K.H."/>
            <person name="Banfield J.F."/>
        </authorList>
    </citation>
    <scope>NUCLEOTIDE SEQUENCE [LARGE SCALE GENOMIC DNA]</scope>
</reference>
<dbReference type="GO" id="GO:0000160">
    <property type="term" value="P:phosphorelay signal transduction system"/>
    <property type="evidence" value="ECO:0007669"/>
    <property type="project" value="InterPro"/>
</dbReference>
<dbReference type="InterPro" id="IPR011006">
    <property type="entry name" value="CheY-like_superfamily"/>
</dbReference>
<dbReference type="CDD" id="cd00156">
    <property type="entry name" value="REC"/>
    <property type="match status" value="1"/>
</dbReference>
<dbReference type="InterPro" id="IPR001789">
    <property type="entry name" value="Sig_transdc_resp-reg_receiver"/>
</dbReference>
<feature type="modified residue" description="4-aspartylphosphate" evidence="2">
    <location>
        <position position="58"/>
    </location>
</feature>
<gene>
    <name evidence="4" type="ORF">UU67_C0074G0003</name>
</gene>
<dbReference type="PANTHER" id="PTHR44591">
    <property type="entry name" value="STRESS RESPONSE REGULATOR PROTEIN 1"/>
    <property type="match status" value="1"/>
</dbReference>
<dbReference type="Pfam" id="PF00072">
    <property type="entry name" value="Response_reg"/>
    <property type="match status" value="1"/>
</dbReference>
<feature type="domain" description="Response regulatory" evidence="3">
    <location>
        <begin position="7"/>
        <end position="125"/>
    </location>
</feature>
<organism evidence="4 5">
    <name type="scientific">Candidatus Daviesbacteria bacterium GW2011_GWB1_41_5</name>
    <dbReference type="NCBI Taxonomy" id="1618429"/>
    <lineage>
        <taxon>Bacteria</taxon>
        <taxon>Candidatus Daviesiibacteriota</taxon>
    </lineage>
</organism>
<evidence type="ECO:0000256" key="1">
    <source>
        <dbReference type="ARBA" id="ARBA00022553"/>
    </source>
</evidence>
<evidence type="ECO:0000256" key="2">
    <source>
        <dbReference type="PROSITE-ProRule" id="PRU00169"/>
    </source>
</evidence>
<dbReference type="AlphaFoldDB" id="A0A0G0YP41"/>
<evidence type="ECO:0000313" key="5">
    <source>
        <dbReference type="Proteomes" id="UP000034753"/>
    </source>
</evidence>
<dbReference type="Gene3D" id="3.40.50.2300">
    <property type="match status" value="1"/>
</dbReference>
<name>A0A0G0YP41_9BACT</name>
<dbReference type="SUPFAM" id="SSF52172">
    <property type="entry name" value="CheY-like"/>
    <property type="match status" value="1"/>
</dbReference>
<protein>
    <submittedName>
        <fullName evidence="4">Response regulator receiver protein</fullName>
    </submittedName>
</protein>
<sequence>MLTKKLTILVIEDEVLLLEAISKKLKISDCDVVGCSSGQQALDYLNNLPKKPDAIWLDYYLGDTNGIDLMEIIHENKTWSTIPVLVVSNSASPEKVHKMLDLGVKKYLIKAEHRLDDLVTEIKKLT</sequence>
<dbReference type="Proteomes" id="UP000034753">
    <property type="component" value="Unassembled WGS sequence"/>
</dbReference>
<dbReference type="InterPro" id="IPR050595">
    <property type="entry name" value="Bact_response_regulator"/>
</dbReference>
<proteinExistence type="predicted"/>